<feature type="chain" id="PRO_5022689986" evidence="2">
    <location>
        <begin position="19"/>
        <end position="397"/>
    </location>
</feature>
<organism evidence="3 4">
    <name type="scientific">Stieleria maiorica</name>
    <dbReference type="NCBI Taxonomy" id="2795974"/>
    <lineage>
        <taxon>Bacteria</taxon>
        <taxon>Pseudomonadati</taxon>
        <taxon>Planctomycetota</taxon>
        <taxon>Planctomycetia</taxon>
        <taxon>Pirellulales</taxon>
        <taxon>Pirellulaceae</taxon>
        <taxon>Stieleria</taxon>
    </lineage>
</organism>
<evidence type="ECO:0000313" key="3">
    <source>
        <dbReference type="EMBL" id="QEF97269.1"/>
    </source>
</evidence>
<gene>
    <name evidence="3" type="ORF">Mal15_13080</name>
</gene>
<dbReference type="Pfam" id="PF13517">
    <property type="entry name" value="FG-GAP_3"/>
    <property type="match status" value="1"/>
</dbReference>
<dbReference type="EMBL" id="CP036264">
    <property type="protein sequence ID" value="QEF97269.1"/>
    <property type="molecule type" value="Genomic_DNA"/>
</dbReference>
<dbReference type="KEGG" id="smam:Mal15_13080"/>
<evidence type="ECO:0000256" key="2">
    <source>
        <dbReference type="SAM" id="SignalP"/>
    </source>
</evidence>
<dbReference type="AlphaFoldDB" id="A0A5B9M9Q6"/>
<proteinExistence type="predicted"/>
<protein>
    <submittedName>
        <fullName evidence="3">FG-GAP repeat protein</fullName>
    </submittedName>
</protein>
<sequence length="397" mass="44439" precursor="true">MKIALLSLLCMIPVFVHAELVDPVRLVDEDLPHAAPTMADLDGDGVRDLVVGLYRDDPYTGARFKWFRNRGSNQLPVYRASDWLRADGSDARVDEFCFTGAGPQIVDFDSDGLPDLVSGSKDGRLNVFPGLVDGSFGSPVQLTYAVGPFANRLRHNVRLFLFDWDGDGDQDLLATRMTTVWIIPNEGSPRQPRFGLPVVLMTPAGGEESFSSSVTADWDGDGRSDLVVGRWDGSIAWYRNIGEDDTDVPLQRQMLAPAKELVAPGMPRLIQIDSEQEDFRPDRPAGHVRIAVMDYDMDGDLDLLVGDAWASQVSKSNQAKLSDADVERRRDALALERELSRDLDHLQRSVDGEDDEVKAIRMKELDHLRSRCALAWRAAHGNRSHRRHGTVWFFERR</sequence>
<dbReference type="Gene3D" id="2.130.10.130">
    <property type="entry name" value="Integrin alpha, N-terminal"/>
    <property type="match status" value="2"/>
</dbReference>
<dbReference type="PANTHER" id="PTHR44103">
    <property type="entry name" value="PROPROTEIN CONVERTASE P"/>
    <property type="match status" value="1"/>
</dbReference>
<keyword evidence="4" id="KW-1185">Reference proteome</keyword>
<reference evidence="3 4" key="1">
    <citation type="submission" date="2019-02" db="EMBL/GenBank/DDBJ databases">
        <title>Planctomycetal bacteria perform biofilm scaping via a novel small molecule.</title>
        <authorList>
            <person name="Jeske O."/>
            <person name="Boedeker C."/>
            <person name="Wiegand S."/>
            <person name="Breitling P."/>
            <person name="Kallscheuer N."/>
            <person name="Jogler M."/>
            <person name="Rohde M."/>
            <person name="Petersen J."/>
            <person name="Medema M.H."/>
            <person name="Surup F."/>
            <person name="Jogler C."/>
        </authorList>
    </citation>
    <scope>NUCLEOTIDE SEQUENCE [LARGE SCALE GENOMIC DNA]</scope>
    <source>
        <strain evidence="3 4">Mal15</strain>
    </source>
</reference>
<dbReference type="InterPro" id="IPR028994">
    <property type="entry name" value="Integrin_alpha_N"/>
</dbReference>
<evidence type="ECO:0000313" key="4">
    <source>
        <dbReference type="Proteomes" id="UP000321353"/>
    </source>
</evidence>
<dbReference type="SUPFAM" id="SSF69318">
    <property type="entry name" value="Integrin alpha N-terminal domain"/>
    <property type="match status" value="1"/>
</dbReference>
<dbReference type="InterPro" id="IPR013517">
    <property type="entry name" value="FG-GAP"/>
</dbReference>
<name>A0A5B9M9Q6_9BACT</name>
<accession>A0A5B9M9Q6</accession>
<dbReference type="PANTHER" id="PTHR44103:SF1">
    <property type="entry name" value="PROPROTEIN CONVERTASE P"/>
    <property type="match status" value="1"/>
</dbReference>
<keyword evidence="1 2" id="KW-0732">Signal</keyword>
<feature type="signal peptide" evidence="2">
    <location>
        <begin position="1"/>
        <end position="18"/>
    </location>
</feature>
<dbReference type="RefSeq" id="WP_147866977.1">
    <property type="nucleotide sequence ID" value="NZ_CP036264.1"/>
</dbReference>
<evidence type="ECO:0000256" key="1">
    <source>
        <dbReference type="ARBA" id="ARBA00022729"/>
    </source>
</evidence>
<dbReference type="Proteomes" id="UP000321353">
    <property type="component" value="Chromosome"/>
</dbReference>